<comment type="caution">
    <text evidence="3">The sequence shown here is derived from an EMBL/GenBank/DDBJ whole genome shotgun (WGS) entry which is preliminary data.</text>
</comment>
<feature type="domain" description="Isochorismatase-like" evidence="2">
    <location>
        <begin position="21"/>
        <end position="204"/>
    </location>
</feature>
<evidence type="ECO:0000256" key="1">
    <source>
        <dbReference type="ARBA" id="ARBA00022801"/>
    </source>
</evidence>
<evidence type="ECO:0000313" key="3">
    <source>
        <dbReference type="EMBL" id="PRC95080.1"/>
    </source>
</evidence>
<dbReference type="PANTHER" id="PTHR43540">
    <property type="entry name" value="PEROXYUREIDOACRYLATE/UREIDOACRYLATE AMIDOHYDROLASE-RELATED"/>
    <property type="match status" value="1"/>
</dbReference>
<organism evidence="3 4">
    <name type="scientific">Solimicrobium silvestre</name>
    <dbReference type="NCBI Taxonomy" id="2099400"/>
    <lineage>
        <taxon>Bacteria</taxon>
        <taxon>Pseudomonadati</taxon>
        <taxon>Pseudomonadota</taxon>
        <taxon>Betaproteobacteria</taxon>
        <taxon>Burkholderiales</taxon>
        <taxon>Oxalobacteraceae</taxon>
        <taxon>Solimicrobium</taxon>
    </lineage>
</organism>
<dbReference type="PANTHER" id="PTHR43540:SF16">
    <property type="entry name" value="ISOCHORISMATASE-LIKE DOMAIN-CONTAINING PROTEIN"/>
    <property type="match status" value="1"/>
</dbReference>
<dbReference type="GO" id="GO:0016787">
    <property type="term" value="F:hydrolase activity"/>
    <property type="evidence" value="ECO:0007669"/>
    <property type="project" value="UniProtKB-KW"/>
</dbReference>
<dbReference type="Pfam" id="PF00857">
    <property type="entry name" value="Isochorismatase"/>
    <property type="match status" value="1"/>
</dbReference>
<evidence type="ECO:0000259" key="2">
    <source>
        <dbReference type="Pfam" id="PF00857"/>
    </source>
</evidence>
<dbReference type="SUPFAM" id="SSF52499">
    <property type="entry name" value="Isochorismatase-like hydrolases"/>
    <property type="match status" value="1"/>
</dbReference>
<protein>
    <submittedName>
        <fullName evidence="3">Amidases related to nicotinamidase</fullName>
    </submittedName>
</protein>
<dbReference type="Gene3D" id="3.40.50.850">
    <property type="entry name" value="Isochorismatase-like"/>
    <property type="match status" value="1"/>
</dbReference>
<dbReference type="CDD" id="cd00431">
    <property type="entry name" value="cysteine_hydrolases"/>
    <property type="match status" value="1"/>
</dbReference>
<keyword evidence="4" id="KW-1185">Reference proteome</keyword>
<dbReference type="EMBL" id="PUGF01000001">
    <property type="protein sequence ID" value="PRC95080.1"/>
    <property type="molecule type" value="Genomic_DNA"/>
</dbReference>
<dbReference type="AlphaFoldDB" id="A0A2S9H517"/>
<keyword evidence="1" id="KW-0378">Hydrolase</keyword>
<name>A0A2S9H517_9BURK</name>
<dbReference type="InterPro" id="IPR036380">
    <property type="entry name" value="Isochorismatase-like_sf"/>
</dbReference>
<gene>
    <name evidence="3" type="ORF">S2091_0275</name>
</gene>
<dbReference type="RefSeq" id="WP_105529979.1">
    <property type="nucleotide sequence ID" value="NZ_PUGF01000001.1"/>
</dbReference>
<accession>A0A2S9H517</accession>
<sequence>MLNKTGSIGGTECALQFGKKTALVLIEYQDEWLAPGGKLNALMQDRSQFTDATLTSQRLIAGARAQGLPIIHVGLKFNVGYPELGKAQYGLREAIPRVGTFVGTGATFTPPFTPQTGEFVVSGRNGASAFASSNLDSYLRNQGIDTLLIAGFALHVCVESTLRQAHDLGYTAIVVSDATAAFTPEQRAHVLSDVVHHYGTSTSADAALSQLRGLTP</sequence>
<reference evidence="3 4" key="1">
    <citation type="submission" date="2018-02" db="EMBL/GenBank/DDBJ databases">
        <title>Solimicrobium silvestre gen. nov., sp. nov., isolated from alpine forest soil.</title>
        <authorList>
            <person name="Margesin R."/>
            <person name="Albuquerque L."/>
            <person name="Zhang D.-C."/>
            <person name="Froufe H.J.C."/>
            <person name="Severino R."/>
            <person name="Roxo I."/>
            <person name="Egas C."/>
            <person name="Da Costa M.S."/>
        </authorList>
    </citation>
    <scope>NUCLEOTIDE SEQUENCE [LARGE SCALE GENOMIC DNA]</scope>
    <source>
        <strain evidence="3 4">S20-91</strain>
    </source>
</reference>
<dbReference type="OrthoDB" id="9781985at2"/>
<dbReference type="InterPro" id="IPR050272">
    <property type="entry name" value="Isochorismatase-like_hydrls"/>
</dbReference>
<evidence type="ECO:0000313" key="4">
    <source>
        <dbReference type="Proteomes" id="UP000237839"/>
    </source>
</evidence>
<dbReference type="Proteomes" id="UP000237839">
    <property type="component" value="Unassembled WGS sequence"/>
</dbReference>
<proteinExistence type="predicted"/>
<dbReference type="InterPro" id="IPR000868">
    <property type="entry name" value="Isochorismatase-like_dom"/>
</dbReference>